<dbReference type="InterPro" id="IPR003797">
    <property type="entry name" value="DegV"/>
</dbReference>
<dbReference type="NCBIfam" id="TIGR00762">
    <property type="entry name" value="DegV"/>
    <property type="match status" value="1"/>
</dbReference>
<name>D9SRW4_CLOC7</name>
<dbReference type="GO" id="GO:0008289">
    <property type="term" value="F:lipid binding"/>
    <property type="evidence" value="ECO:0007669"/>
    <property type="project" value="UniProtKB-KW"/>
</dbReference>
<dbReference type="Gene3D" id="3.40.50.10170">
    <property type="match status" value="1"/>
</dbReference>
<dbReference type="Proteomes" id="UP000002730">
    <property type="component" value="Chromosome"/>
</dbReference>
<dbReference type="PROSITE" id="PS51482">
    <property type="entry name" value="DEGV"/>
    <property type="match status" value="1"/>
</dbReference>
<dbReference type="InterPro" id="IPR043168">
    <property type="entry name" value="DegV_C"/>
</dbReference>
<accession>D9SRW4</accession>
<evidence type="ECO:0000256" key="1">
    <source>
        <dbReference type="ARBA" id="ARBA00023121"/>
    </source>
</evidence>
<dbReference type="Pfam" id="PF02645">
    <property type="entry name" value="DegV"/>
    <property type="match status" value="1"/>
</dbReference>
<reference evidence="2 3" key="1">
    <citation type="submission" date="2010-08" db="EMBL/GenBank/DDBJ databases">
        <title>Complete sequence of Clostridium cellulovorans 743B.</title>
        <authorList>
            <consortium name="US DOE Joint Genome Institute"/>
            <person name="Lucas S."/>
            <person name="Copeland A."/>
            <person name="Lapidus A."/>
            <person name="Cheng J.-F."/>
            <person name="Bruce D."/>
            <person name="Goodwin L."/>
            <person name="Pitluck S."/>
            <person name="Chertkov O."/>
            <person name="Detter J.C."/>
            <person name="Han C."/>
            <person name="Tapia R."/>
            <person name="Land M."/>
            <person name="Hauser L."/>
            <person name="Chang Y.-J."/>
            <person name="Jeffries C."/>
            <person name="Kyrpides N."/>
            <person name="Ivanova N."/>
            <person name="Mikhailova N."/>
            <person name="Hemme C.L."/>
            <person name="Woyke T."/>
        </authorList>
    </citation>
    <scope>NUCLEOTIDE SEQUENCE [LARGE SCALE GENOMIC DNA]</scope>
    <source>
        <strain evidence="3">ATCC 35296 / DSM 3052 / OCM 3 / 743B</strain>
    </source>
</reference>
<dbReference type="HOGENOM" id="CLU_048251_0_1_9"/>
<dbReference type="Gene3D" id="3.30.1180.10">
    <property type="match status" value="1"/>
</dbReference>
<keyword evidence="3" id="KW-1185">Reference proteome</keyword>
<protein>
    <submittedName>
        <fullName evidence="2">DegV family protein</fullName>
    </submittedName>
</protein>
<evidence type="ECO:0000313" key="2">
    <source>
        <dbReference type="EMBL" id="ADL50481.1"/>
    </source>
</evidence>
<gene>
    <name evidence="2" type="ordered locus">Clocel_0710</name>
</gene>
<sequence>MEKIKIITDSTCDLPKEVIERYDIEVVPLLVTIDNKTYHDGTGINFSELMDKIEIHGVLPTTSQINPQRFSEVYKKYLDQGYKILSIHLSSKMSGTVQSAGIAKDILETEDIEIIDSQNVTSGLGVLVLRAANLRDQGMSIHEIKESVEKLRHKVKSSLMFDKLDNLIKGGRLSKTAGTIGAVLNIKLILEVLEGEMSVKEKVRGTKKAIKSIITDLDKCEVLEGTEVILLSAGANPEAYDALKANLEDNNISYIESEAGCVVGTHSGDGACGYFFIEK</sequence>
<dbReference type="STRING" id="573061.Clocel_0710"/>
<dbReference type="KEGG" id="ccb:Clocel_0710"/>
<evidence type="ECO:0000313" key="3">
    <source>
        <dbReference type="Proteomes" id="UP000002730"/>
    </source>
</evidence>
<dbReference type="InterPro" id="IPR050270">
    <property type="entry name" value="DegV_domain_contain"/>
</dbReference>
<dbReference type="EMBL" id="CP002160">
    <property type="protein sequence ID" value="ADL50481.1"/>
    <property type="molecule type" value="Genomic_DNA"/>
</dbReference>
<dbReference type="AlphaFoldDB" id="D9SRW4"/>
<dbReference type="PANTHER" id="PTHR33434:SF2">
    <property type="entry name" value="FATTY ACID-BINDING PROTEIN TM_1468"/>
    <property type="match status" value="1"/>
</dbReference>
<organism evidence="2 3">
    <name type="scientific">Clostridium cellulovorans (strain ATCC 35296 / DSM 3052 / OCM 3 / 743B)</name>
    <dbReference type="NCBI Taxonomy" id="573061"/>
    <lineage>
        <taxon>Bacteria</taxon>
        <taxon>Bacillati</taxon>
        <taxon>Bacillota</taxon>
        <taxon>Clostridia</taxon>
        <taxon>Eubacteriales</taxon>
        <taxon>Clostridiaceae</taxon>
        <taxon>Clostridium</taxon>
    </lineage>
</organism>
<dbReference type="SUPFAM" id="SSF82549">
    <property type="entry name" value="DAK1/DegV-like"/>
    <property type="match status" value="1"/>
</dbReference>
<dbReference type="PANTHER" id="PTHR33434">
    <property type="entry name" value="DEGV DOMAIN-CONTAINING PROTEIN DR_1986-RELATED"/>
    <property type="match status" value="1"/>
</dbReference>
<dbReference type="RefSeq" id="WP_010074737.1">
    <property type="nucleotide sequence ID" value="NC_014393.1"/>
</dbReference>
<proteinExistence type="predicted"/>
<dbReference type="eggNOG" id="COG1307">
    <property type="taxonomic scope" value="Bacteria"/>
</dbReference>
<dbReference type="OrthoDB" id="9780216at2"/>
<keyword evidence="1" id="KW-0446">Lipid-binding</keyword>